<evidence type="ECO:0000313" key="3">
    <source>
        <dbReference type="Proteomes" id="UP000256964"/>
    </source>
</evidence>
<feature type="region of interest" description="Disordered" evidence="1">
    <location>
        <begin position="1"/>
        <end position="21"/>
    </location>
</feature>
<accession>A0A371DKE1</accession>
<dbReference type="EMBL" id="KZ857388">
    <property type="protein sequence ID" value="RDX53002.1"/>
    <property type="molecule type" value="Genomic_DNA"/>
</dbReference>
<evidence type="ECO:0000256" key="1">
    <source>
        <dbReference type="SAM" id="MobiDB-lite"/>
    </source>
</evidence>
<feature type="region of interest" description="Disordered" evidence="1">
    <location>
        <begin position="147"/>
        <end position="172"/>
    </location>
</feature>
<evidence type="ECO:0000313" key="2">
    <source>
        <dbReference type="EMBL" id="RDX53002.1"/>
    </source>
</evidence>
<dbReference type="Proteomes" id="UP000256964">
    <property type="component" value="Unassembled WGS sequence"/>
</dbReference>
<name>A0A371DKE1_9APHY</name>
<organism evidence="2 3">
    <name type="scientific">Lentinus brumalis</name>
    <dbReference type="NCBI Taxonomy" id="2498619"/>
    <lineage>
        <taxon>Eukaryota</taxon>
        <taxon>Fungi</taxon>
        <taxon>Dikarya</taxon>
        <taxon>Basidiomycota</taxon>
        <taxon>Agaricomycotina</taxon>
        <taxon>Agaricomycetes</taxon>
        <taxon>Polyporales</taxon>
        <taxon>Polyporaceae</taxon>
        <taxon>Lentinus</taxon>
    </lineage>
</organism>
<keyword evidence="3" id="KW-1185">Reference proteome</keyword>
<reference evidence="2 3" key="1">
    <citation type="journal article" date="2018" name="Biotechnol. Biofuels">
        <title>Integrative visual omics of the white-rot fungus Polyporus brumalis exposes the biotechnological potential of its oxidative enzymes for delignifying raw plant biomass.</title>
        <authorList>
            <person name="Miyauchi S."/>
            <person name="Rancon A."/>
            <person name="Drula E."/>
            <person name="Hage H."/>
            <person name="Chaduli D."/>
            <person name="Favel A."/>
            <person name="Grisel S."/>
            <person name="Henrissat B."/>
            <person name="Herpoel-Gimbert I."/>
            <person name="Ruiz-Duenas F.J."/>
            <person name="Chevret D."/>
            <person name="Hainaut M."/>
            <person name="Lin J."/>
            <person name="Wang M."/>
            <person name="Pangilinan J."/>
            <person name="Lipzen A."/>
            <person name="Lesage-Meessen L."/>
            <person name="Navarro D."/>
            <person name="Riley R."/>
            <person name="Grigoriev I.V."/>
            <person name="Zhou S."/>
            <person name="Raouche S."/>
            <person name="Rosso M.N."/>
        </authorList>
    </citation>
    <scope>NUCLEOTIDE SEQUENCE [LARGE SCALE GENOMIC DNA]</scope>
    <source>
        <strain evidence="2 3">BRFM 1820</strain>
    </source>
</reference>
<protein>
    <submittedName>
        <fullName evidence="2">Uncharacterized protein</fullName>
    </submittedName>
</protein>
<gene>
    <name evidence="2" type="ORF">OH76DRAFT_61543</name>
</gene>
<proteinExistence type="predicted"/>
<sequence length="232" mass="25315">MGRAKEEEAGSETQQAWERRRGRRWATTAGELLRWCSGCDALLEGHPLPECYCTYIASRLPRAQASPASCRDACVEGGSADHRHCEGGKRIVGNLGREGEFGRRLDRTNGTEDVHQAGETQGASKRSWIVPFPFVRLSSVSRYRSAGGVSPRGNPCGDVHGPQGCSRSGWPVRRGDVEQSRLVSREARRWQVEDGRAAGGGDAYERCGERGRRPLLACSRIAASTLGHRTGP</sequence>
<dbReference type="AlphaFoldDB" id="A0A371DKE1"/>